<dbReference type="AlphaFoldDB" id="A0A495J598"/>
<reference evidence="1 2" key="1">
    <citation type="submission" date="2018-10" db="EMBL/GenBank/DDBJ databases">
        <title>Genomic Encyclopedia of Archaeal and Bacterial Type Strains, Phase II (KMG-II): from individual species to whole genera.</title>
        <authorList>
            <person name="Goeker M."/>
        </authorList>
    </citation>
    <scope>NUCLEOTIDE SEQUENCE [LARGE SCALE GENOMIC DNA]</scope>
    <source>
        <strain evidence="1 2">DSM 18602</strain>
    </source>
</reference>
<dbReference type="RefSeq" id="WP_121199056.1">
    <property type="nucleotide sequence ID" value="NZ_RBKU01000001.1"/>
</dbReference>
<dbReference type="Proteomes" id="UP000268007">
    <property type="component" value="Unassembled WGS sequence"/>
</dbReference>
<dbReference type="EMBL" id="RBKU01000001">
    <property type="protein sequence ID" value="RKR83578.1"/>
    <property type="molecule type" value="Genomic_DNA"/>
</dbReference>
<gene>
    <name evidence="1" type="ORF">BDD43_3788</name>
</gene>
<dbReference type="OrthoDB" id="9811599at2"/>
<keyword evidence="2" id="KW-1185">Reference proteome</keyword>
<name>A0A495J598_9SPHI</name>
<accession>A0A495J598</accession>
<organism evidence="1 2">
    <name type="scientific">Mucilaginibacter gracilis</name>
    <dbReference type="NCBI Taxonomy" id="423350"/>
    <lineage>
        <taxon>Bacteria</taxon>
        <taxon>Pseudomonadati</taxon>
        <taxon>Bacteroidota</taxon>
        <taxon>Sphingobacteriia</taxon>
        <taxon>Sphingobacteriales</taxon>
        <taxon>Sphingobacteriaceae</taxon>
        <taxon>Mucilaginibacter</taxon>
    </lineage>
</organism>
<proteinExistence type="predicted"/>
<comment type="caution">
    <text evidence="1">The sequence shown here is derived from an EMBL/GenBank/DDBJ whole genome shotgun (WGS) entry which is preliminary data.</text>
</comment>
<evidence type="ECO:0000313" key="1">
    <source>
        <dbReference type="EMBL" id="RKR83578.1"/>
    </source>
</evidence>
<sequence>MSHTFHIPVLGLGYSIDTPLKVARYGISSVMSIVDDELIERIREYHTNNHNEVFTPISKAEPDSRAKRITAYLNLVNRYVSEQFEQMKTQPFTAGNDLCRYFELLPESSQLRQGYELMMEYPDNTRREIFQNILRSRMTLGAIDVNIMAKVDKMNFTADGEYTGNENTDALIALRGFAESNLESSIILSAGMNPRLYSYIENFADFFPDKTGRIKKKVILKVSDFRSALIQAKFLAKKGIWVSEFRVESGLNCGGHAFATEGYLLGPILEEFKQKRTEMVNELFSLYHPALAAREINIEDAPQQKVSVQGGIGTAGENNFLLQNYNLDATGWGSPFLLVPEVTNVDDDTLTQLANAGEDDYYLSNSSPLGILFNNFRHSGIDVQRLERLNQGRPGSPCTKKYLCTNTEFTPQPICTASREYQNLKLKQLDNLQLTPDEHDKQFEAITEKICLCEGLCSSAYVKYAISKPKESKAVAICPGPNLAYFTKVYSLDDMVKHIYGKLDLLENISRPNLFIKELELYIDYLQADMQAHLNDLNDKKKKYFDKFRAQLHEGIKYYKQLWEQLPQQTSGLIGSLTAELDFMESKLNSLLVLN</sequence>
<protein>
    <submittedName>
        <fullName evidence="1">Uncharacterized protein</fullName>
    </submittedName>
</protein>
<evidence type="ECO:0000313" key="2">
    <source>
        <dbReference type="Proteomes" id="UP000268007"/>
    </source>
</evidence>